<accession>A0AAD5M7B5</accession>
<evidence type="ECO:0000313" key="4">
    <source>
        <dbReference type="EMBL" id="KAJ0407220.1"/>
    </source>
</evidence>
<dbReference type="InterPro" id="IPR039177">
    <property type="entry name" value="SMG9"/>
</dbReference>
<evidence type="ECO:0008006" key="6">
    <source>
        <dbReference type="Google" id="ProtNLM"/>
    </source>
</evidence>
<dbReference type="GO" id="GO:0000184">
    <property type="term" value="P:nuclear-transcribed mRNA catabolic process, nonsense-mediated decay"/>
    <property type="evidence" value="ECO:0007669"/>
    <property type="project" value="UniProtKB-KW"/>
</dbReference>
<dbReference type="Gene3D" id="3.40.50.300">
    <property type="entry name" value="P-loop containing nucleotide triphosphate hydrolases"/>
    <property type="match status" value="1"/>
</dbReference>
<feature type="compositionally biased region" description="Polar residues" evidence="3">
    <location>
        <begin position="123"/>
        <end position="135"/>
    </location>
</feature>
<feature type="compositionally biased region" description="Low complexity" evidence="3">
    <location>
        <begin position="40"/>
        <end position="53"/>
    </location>
</feature>
<name>A0AAD5M7B5_PYTIN</name>
<comment type="similarity">
    <text evidence="1">Belongs to the SMG9 family.</text>
</comment>
<feature type="region of interest" description="Disordered" evidence="3">
    <location>
        <begin position="1"/>
        <end position="61"/>
    </location>
</feature>
<feature type="region of interest" description="Disordered" evidence="3">
    <location>
        <begin position="95"/>
        <end position="166"/>
    </location>
</feature>
<dbReference type="PANTHER" id="PTHR14270">
    <property type="entry name" value="NONSENSE-MEDIATED MRNA DECAY FACTOR SMG9"/>
    <property type="match status" value="1"/>
</dbReference>
<protein>
    <recommendedName>
        <fullName evidence="6">Protein SMG9</fullName>
    </recommendedName>
</protein>
<dbReference type="PANTHER" id="PTHR14270:SF0">
    <property type="entry name" value="NONSENSE-MEDIATED MRNA DECAY FACTOR SMG9"/>
    <property type="match status" value="1"/>
</dbReference>
<organism evidence="4 5">
    <name type="scientific">Pythium insidiosum</name>
    <name type="common">Pythiosis disease agent</name>
    <dbReference type="NCBI Taxonomy" id="114742"/>
    <lineage>
        <taxon>Eukaryota</taxon>
        <taxon>Sar</taxon>
        <taxon>Stramenopiles</taxon>
        <taxon>Oomycota</taxon>
        <taxon>Peronosporomycetes</taxon>
        <taxon>Pythiales</taxon>
        <taxon>Pythiaceae</taxon>
        <taxon>Pythium</taxon>
    </lineage>
</organism>
<gene>
    <name evidence="4" type="ORF">P43SY_007995</name>
</gene>
<evidence type="ECO:0000256" key="3">
    <source>
        <dbReference type="SAM" id="MobiDB-lite"/>
    </source>
</evidence>
<comment type="caution">
    <text evidence="4">The sequence shown here is derived from an EMBL/GenBank/DDBJ whole genome shotgun (WGS) entry which is preliminary data.</text>
</comment>
<feature type="region of interest" description="Disordered" evidence="3">
    <location>
        <begin position="502"/>
        <end position="530"/>
    </location>
</feature>
<keyword evidence="2" id="KW-0866">Nonsense-mediated mRNA decay</keyword>
<evidence type="ECO:0000256" key="2">
    <source>
        <dbReference type="ARBA" id="ARBA00023161"/>
    </source>
</evidence>
<proteinExistence type="inferred from homology"/>
<keyword evidence="5" id="KW-1185">Reference proteome</keyword>
<dbReference type="Proteomes" id="UP001209570">
    <property type="component" value="Unassembled WGS sequence"/>
</dbReference>
<dbReference type="InterPro" id="IPR027417">
    <property type="entry name" value="P-loop_NTPase"/>
</dbReference>
<evidence type="ECO:0000256" key="1">
    <source>
        <dbReference type="ARBA" id="ARBA00007712"/>
    </source>
</evidence>
<dbReference type="EMBL" id="JAKCXM010000023">
    <property type="protein sequence ID" value="KAJ0407220.1"/>
    <property type="molecule type" value="Genomic_DNA"/>
</dbReference>
<reference evidence="4" key="1">
    <citation type="submission" date="2021-12" db="EMBL/GenBank/DDBJ databases">
        <title>Prjna785345.</title>
        <authorList>
            <person name="Rujirawat T."/>
            <person name="Krajaejun T."/>
        </authorList>
    </citation>
    <scope>NUCLEOTIDE SEQUENCE</scope>
    <source>
        <strain evidence="4">Pi057C3</strain>
    </source>
</reference>
<sequence>MDREQTPLRQRHKRGGGNSSSQAAPRRAATASDGAERAFRPSSSRNRAAKASATQLTKPPLTILKAHNAHDSTALSPPSELLAAIGADAAGSRGAPLRVNTAPPLAGSHAAAPRVSPNRRTPDNSGATATATRPTLASPVGAAAPLRKHSSAPSLAPHPSPIMMRPTPLPPRVFPPDASVKLIHSSFQFAVDVLPRLSTCLDLTNFTVVGALGLQGVGKSTILSMLAESTTNGPHAPLRVQSARTREGNPFFLAQSRDAQLAARHETQGVDLVVACEPQQRATAAGALVLLDTQPILSASVLADVIGKTTAEHGTRYFGTLSSELQHELASTQLAALLLSVCHYVVVPQSASVDLDMVHFLRRVLERLQHCRLPSISGAVKDKHHAKLIFVENDSSGNRESKAERHHRQRLLTRLLPSEWLCLADRNDDAASTWVFPTVQETSSEEDVDSWSETAHRWARFVRRLPRASSFSTSARTPTAPGHSLTLKEWVTNTARVWESVKKSESLGADTSTRETGQLYQPHQHAYHHV</sequence>
<evidence type="ECO:0000313" key="5">
    <source>
        <dbReference type="Proteomes" id="UP001209570"/>
    </source>
</evidence>
<dbReference type="AlphaFoldDB" id="A0AAD5M7B5"/>
<feature type="compositionally biased region" description="Polar residues" evidence="3">
    <location>
        <begin position="509"/>
        <end position="521"/>
    </location>
</feature>